<evidence type="ECO:0000313" key="4">
    <source>
        <dbReference type="Proteomes" id="UP001281447"/>
    </source>
</evidence>
<proteinExistence type="predicted"/>
<dbReference type="InterPro" id="IPR008979">
    <property type="entry name" value="Galactose-bd-like_sf"/>
</dbReference>
<sequence>MKIPFTRIFFTSFEKDDLQPTWEDAVETAPDGEEKASGVDGNIAYDTIQGDITDQVETIHADENNPPNEIDSNLIDRNDQTKWLSHKNTAVITMKMSKPEAVVKYAFTSANDSQGRDPADWTFYGSNDGENWTKLDTRSSVQFEKRFQRKTFAFKNDKKFTYYRFDITKNAGEKLTQLAEIALSNGVDVPPPPPSPMKSHAGNGPTSSYTAKTHVGWTGKKALTYQGTHLKKR</sequence>
<gene>
    <name evidence="3" type="ORF">RWE15_02445</name>
</gene>
<evidence type="ECO:0000259" key="2">
    <source>
        <dbReference type="Pfam" id="PF00754"/>
    </source>
</evidence>
<evidence type="ECO:0000313" key="3">
    <source>
        <dbReference type="EMBL" id="MDY0393499.1"/>
    </source>
</evidence>
<dbReference type="EMBL" id="JAWDIP010000003">
    <property type="protein sequence ID" value="MDY0393499.1"/>
    <property type="molecule type" value="Genomic_DNA"/>
</dbReference>
<keyword evidence="4" id="KW-1185">Reference proteome</keyword>
<name>A0ABU5C2P6_9BACI</name>
<protein>
    <submittedName>
        <fullName evidence="3">Discoidin domain-containing protein</fullName>
    </submittedName>
</protein>
<dbReference type="Gene3D" id="2.60.120.260">
    <property type="entry name" value="Galactose-binding domain-like"/>
    <property type="match status" value="1"/>
</dbReference>
<dbReference type="SUPFAM" id="SSF49785">
    <property type="entry name" value="Galactose-binding domain-like"/>
    <property type="match status" value="1"/>
</dbReference>
<comment type="caution">
    <text evidence="3">The sequence shown here is derived from an EMBL/GenBank/DDBJ whole genome shotgun (WGS) entry which is preliminary data.</text>
</comment>
<accession>A0ABU5C2P6</accession>
<reference evidence="3 4" key="1">
    <citation type="submission" date="2023-10" db="EMBL/GenBank/DDBJ databases">
        <title>Virgibacillus halophilus 5B73C genome.</title>
        <authorList>
            <person name="Miliotis G."/>
            <person name="Sengupta P."/>
            <person name="Hameed A."/>
            <person name="Chuvochina M."/>
            <person name="Mcdonagh F."/>
            <person name="Simpson A.C."/>
            <person name="Singh N.K."/>
            <person name="Rekha P.D."/>
            <person name="Raman K."/>
            <person name="Hugenholtz P."/>
            <person name="Venkateswaran K."/>
        </authorList>
    </citation>
    <scope>NUCLEOTIDE SEQUENCE [LARGE SCALE GENOMIC DNA]</scope>
    <source>
        <strain evidence="3 4">5B73C</strain>
    </source>
</reference>
<dbReference type="Proteomes" id="UP001281447">
    <property type="component" value="Unassembled WGS sequence"/>
</dbReference>
<evidence type="ECO:0000256" key="1">
    <source>
        <dbReference type="SAM" id="MobiDB-lite"/>
    </source>
</evidence>
<feature type="domain" description="F5/8 type C" evidence="2">
    <location>
        <begin position="63"/>
        <end position="181"/>
    </location>
</feature>
<organism evidence="3 4">
    <name type="scientific">Tigheibacillus halophilus</name>
    <dbReference type="NCBI Taxonomy" id="361280"/>
    <lineage>
        <taxon>Bacteria</taxon>
        <taxon>Bacillati</taxon>
        <taxon>Bacillota</taxon>
        <taxon>Bacilli</taxon>
        <taxon>Bacillales</taxon>
        <taxon>Bacillaceae</taxon>
        <taxon>Tigheibacillus</taxon>
    </lineage>
</organism>
<dbReference type="Pfam" id="PF00754">
    <property type="entry name" value="F5_F8_type_C"/>
    <property type="match status" value="1"/>
</dbReference>
<feature type="region of interest" description="Disordered" evidence="1">
    <location>
        <begin position="189"/>
        <end position="213"/>
    </location>
</feature>
<dbReference type="InterPro" id="IPR000421">
    <property type="entry name" value="FA58C"/>
</dbReference>